<feature type="non-terminal residue" evidence="3">
    <location>
        <position position="115"/>
    </location>
</feature>
<evidence type="ECO:0000313" key="4">
    <source>
        <dbReference type="Proteomes" id="UP000242450"/>
    </source>
</evidence>
<feature type="region of interest" description="Disordered" evidence="1">
    <location>
        <begin position="59"/>
        <end position="115"/>
    </location>
</feature>
<sequence length="115" mass="11929">MGPLIAAKNPKIAVSKMMMVLGAKWREFSTNNPFKGSSGASVAAAAAAAVAVVESMVTATEVAPPPPPVEVPIRKAKTKEGKGPNARRKPKGSPRVPDAKKPKPKKVAPLKIKLG</sequence>
<feature type="domain" description="CHD N-terminal" evidence="2">
    <location>
        <begin position="3"/>
        <end position="33"/>
    </location>
</feature>
<dbReference type="OrthoDB" id="5857104at2759"/>
<reference evidence="3 4" key="1">
    <citation type="journal article" date="2018" name="Mol. Genet. Genomics">
        <title>The red deer Cervus elaphus genome CerEla1.0: sequencing, annotating, genes, and chromosomes.</title>
        <authorList>
            <person name="Bana N.A."/>
            <person name="Nyiri A."/>
            <person name="Nagy J."/>
            <person name="Frank K."/>
            <person name="Nagy T."/>
            <person name="Steger V."/>
            <person name="Schiller M."/>
            <person name="Lakatos P."/>
            <person name="Sugar L."/>
            <person name="Horn P."/>
            <person name="Barta E."/>
            <person name="Orosz L."/>
        </authorList>
    </citation>
    <scope>NUCLEOTIDE SEQUENCE [LARGE SCALE GENOMIC DNA]</scope>
    <source>
        <strain evidence="3">Hungarian</strain>
    </source>
</reference>
<dbReference type="Proteomes" id="UP000242450">
    <property type="component" value="Chromosome 22"/>
</dbReference>
<name>A0A212CCI9_CEREH</name>
<comment type="caution">
    <text evidence="3">The sequence shown here is derived from an EMBL/GenBank/DDBJ whole genome shotgun (WGS) entry which is preliminary data.</text>
</comment>
<protein>
    <submittedName>
        <fullName evidence="3">CHD4</fullName>
    </submittedName>
</protein>
<dbReference type="AlphaFoldDB" id="A0A212CCI9"/>
<feature type="compositionally biased region" description="Basic residues" evidence="1">
    <location>
        <begin position="102"/>
        <end position="115"/>
    </location>
</feature>
<dbReference type="Pfam" id="PF08073">
    <property type="entry name" value="CHDNT"/>
    <property type="match status" value="1"/>
</dbReference>
<gene>
    <name evidence="3" type="ORF">Celaphus_00013912</name>
</gene>
<evidence type="ECO:0000313" key="3">
    <source>
        <dbReference type="EMBL" id="OWK03721.1"/>
    </source>
</evidence>
<organism evidence="3 4">
    <name type="scientific">Cervus elaphus hippelaphus</name>
    <name type="common">European red deer</name>
    <dbReference type="NCBI Taxonomy" id="46360"/>
    <lineage>
        <taxon>Eukaryota</taxon>
        <taxon>Metazoa</taxon>
        <taxon>Chordata</taxon>
        <taxon>Craniata</taxon>
        <taxon>Vertebrata</taxon>
        <taxon>Euteleostomi</taxon>
        <taxon>Mammalia</taxon>
        <taxon>Eutheria</taxon>
        <taxon>Laurasiatheria</taxon>
        <taxon>Artiodactyla</taxon>
        <taxon>Ruminantia</taxon>
        <taxon>Pecora</taxon>
        <taxon>Cervidae</taxon>
        <taxon>Cervinae</taxon>
        <taxon>Cervus</taxon>
    </lineage>
</organism>
<proteinExistence type="predicted"/>
<keyword evidence="4" id="KW-1185">Reference proteome</keyword>
<dbReference type="InterPro" id="IPR012958">
    <property type="entry name" value="CHD_N"/>
</dbReference>
<evidence type="ECO:0000256" key="1">
    <source>
        <dbReference type="SAM" id="MobiDB-lite"/>
    </source>
</evidence>
<accession>A0A212CCI9</accession>
<dbReference type="EMBL" id="MKHE01000022">
    <property type="protein sequence ID" value="OWK03721.1"/>
    <property type="molecule type" value="Genomic_DNA"/>
</dbReference>
<evidence type="ECO:0000259" key="2">
    <source>
        <dbReference type="Pfam" id="PF08073"/>
    </source>
</evidence>